<dbReference type="EMBL" id="LXEW01000023">
    <property type="protein sequence ID" value="OAT52348.1"/>
    <property type="molecule type" value="Genomic_DNA"/>
</dbReference>
<organism evidence="2 3">
    <name type="scientific">Providencia heimbachae ATCC 35613</name>
    <dbReference type="NCBI Taxonomy" id="1354272"/>
    <lineage>
        <taxon>Bacteria</taxon>
        <taxon>Pseudomonadati</taxon>
        <taxon>Pseudomonadota</taxon>
        <taxon>Gammaproteobacteria</taxon>
        <taxon>Enterobacterales</taxon>
        <taxon>Morganellaceae</taxon>
        <taxon>Providencia</taxon>
    </lineage>
</organism>
<accession>A0A1B7JWT1</accession>
<feature type="domain" description="Carrier" evidence="1">
    <location>
        <begin position="5"/>
        <end position="81"/>
    </location>
</feature>
<dbReference type="Proteomes" id="UP000078224">
    <property type="component" value="Unassembled WGS sequence"/>
</dbReference>
<reference evidence="2 3" key="1">
    <citation type="submission" date="2016-04" db="EMBL/GenBank/DDBJ databases">
        <title>ATOL: Assembling a taxonomically balanced genome-scale reconstruction of the evolutionary history of the Enterobacteriaceae.</title>
        <authorList>
            <person name="Plunkett G.III."/>
            <person name="Neeno-Eckwall E.C."/>
            <person name="Glasner J.D."/>
            <person name="Perna N.T."/>
        </authorList>
    </citation>
    <scope>NUCLEOTIDE SEQUENCE [LARGE SCALE GENOMIC DNA]</scope>
    <source>
        <strain evidence="2 3">ATCC 35613</strain>
    </source>
</reference>
<name>A0A1B7JWT1_9GAMM</name>
<dbReference type="OrthoDB" id="6575267at2"/>
<dbReference type="AlphaFoldDB" id="A0A1B7JWT1"/>
<dbReference type="PROSITE" id="PS50075">
    <property type="entry name" value="CARRIER"/>
    <property type="match status" value="1"/>
</dbReference>
<evidence type="ECO:0000313" key="3">
    <source>
        <dbReference type="Proteomes" id="UP000078224"/>
    </source>
</evidence>
<comment type="caution">
    <text evidence="2">The sequence shown here is derived from an EMBL/GenBank/DDBJ whole genome shotgun (WGS) entry which is preliminary data.</text>
</comment>
<dbReference type="RefSeq" id="WP_068908302.1">
    <property type="nucleotide sequence ID" value="NZ_LXEW01000023.1"/>
</dbReference>
<protein>
    <recommendedName>
        <fullName evidence="1">Carrier domain-containing protein</fullName>
    </recommendedName>
</protein>
<evidence type="ECO:0000259" key="1">
    <source>
        <dbReference type="PROSITE" id="PS50075"/>
    </source>
</evidence>
<dbReference type="Pfam" id="PF00550">
    <property type="entry name" value="PP-binding"/>
    <property type="match status" value="1"/>
</dbReference>
<dbReference type="Gene3D" id="1.10.1200.10">
    <property type="entry name" value="ACP-like"/>
    <property type="match status" value="1"/>
</dbReference>
<sequence>MSQYQKIYTQISDMICDAKDLEPEEVNEDLTLIQLEFDSLDYVELMVLTKREYNVTLEAEFFIEHPEISIKALCEHIDKEAQV</sequence>
<dbReference type="InterPro" id="IPR036736">
    <property type="entry name" value="ACP-like_sf"/>
</dbReference>
<proteinExistence type="predicted"/>
<dbReference type="InterPro" id="IPR009081">
    <property type="entry name" value="PP-bd_ACP"/>
</dbReference>
<keyword evidence="3" id="KW-1185">Reference proteome</keyword>
<gene>
    <name evidence="2" type="ORF">M998_1557</name>
</gene>
<dbReference type="SUPFAM" id="SSF47336">
    <property type="entry name" value="ACP-like"/>
    <property type="match status" value="1"/>
</dbReference>
<dbReference type="PATRIC" id="fig|1354272.4.peg.1583"/>
<evidence type="ECO:0000313" key="2">
    <source>
        <dbReference type="EMBL" id="OAT52348.1"/>
    </source>
</evidence>